<feature type="non-terminal residue" evidence="2">
    <location>
        <position position="1"/>
    </location>
</feature>
<dbReference type="Pfam" id="PF13577">
    <property type="entry name" value="SnoaL_4"/>
    <property type="match status" value="1"/>
</dbReference>
<dbReference type="Gene3D" id="3.10.450.50">
    <property type="match status" value="1"/>
</dbReference>
<protein>
    <recommendedName>
        <fullName evidence="1">SnoaL-like domain-containing protein</fullName>
    </recommendedName>
</protein>
<sequence length="141" mass="15684">VPDDRIDALTDRLAIEDLLTRYATAVDQRDWDLYRSVFTADAEVDYTSAGGTAGTVDEVVAFLDAALAGFEMTQHLVGNVDAVVDGDEARVTAVFTNPLRLAGGDTWFTGGWYHHDLVRTADGWRSRRLREESAWFDRAPF</sequence>
<organism evidence="2">
    <name type="scientific">marine metagenome</name>
    <dbReference type="NCBI Taxonomy" id="408172"/>
    <lineage>
        <taxon>unclassified sequences</taxon>
        <taxon>metagenomes</taxon>
        <taxon>ecological metagenomes</taxon>
    </lineage>
</organism>
<reference evidence="2" key="1">
    <citation type="submission" date="2018-05" db="EMBL/GenBank/DDBJ databases">
        <authorList>
            <person name="Lanie J.A."/>
            <person name="Ng W.-L."/>
            <person name="Kazmierczak K.M."/>
            <person name="Andrzejewski T.M."/>
            <person name="Davidsen T.M."/>
            <person name="Wayne K.J."/>
            <person name="Tettelin H."/>
            <person name="Glass J.I."/>
            <person name="Rusch D."/>
            <person name="Podicherti R."/>
            <person name="Tsui H.-C.T."/>
            <person name="Winkler M.E."/>
        </authorList>
    </citation>
    <scope>NUCLEOTIDE SEQUENCE</scope>
</reference>
<dbReference type="InterPro" id="IPR032710">
    <property type="entry name" value="NTF2-like_dom_sf"/>
</dbReference>
<dbReference type="AlphaFoldDB" id="A0A381PXI5"/>
<gene>
    <name evidence="2" type="ORF">METZ01_LOCUS24650</name>
</gene>
<feature type="domain" description="SnoaL-like" evidence="1">
    <location>
        <begin position="8"/>
        <end position="130"/>
    </location>
</feature>
<dbReference type="EMBL" id="UINC01001133">
    <property type="protein sequence ID" value="SUZ71796.1"/>
    <property type="molecule type" value="Genomic_DNA"/>
</dbReference>
<dbReference type="InterPro" id="IPR037401">
    <property type="entry name" value="SnoaL-like"/>
</dbReference>
<name>A0A381PXI5_9ZZZZ</name>
<accession>A0A381PXI5</accession>
<evidence type="ECO:0000259" key="1">
    <source>
        <dbReference type="Pfam" id="PF13577"/>
    </source>
</evidence>
<dbReference type="SUPFAM" id="SSF54427">
    <property type="entry name" value="NTF2-like"/>
    <property type="match status" value="1"/>
</dbReference>
<proteinExistence type="predicted"/>
<evidence type="ECO:0000313" key="2">
    <source>
        <dbReference type="EMBL" id="SUZ71796.1"/>
    </source>
</evidence>